<dbReference type="PRINTS" id="PR00419">
    <property type="entry name" value="ADXRDTASE"/>
</dbReference>
<reference evidence="2 3" key="1">
    <citation type="submission" date="2018-02" db="EMBL/GenBank/DDBJ databases">
        <title>Genomic Encyclopedia of Archaeal and Bacterial Type Strains, Phase II (KMG-II): from individual species to whole genera.</title>
        <authorList>
            <person name="Goeker M."/>
        </authorList>
    </citation>
    <scope>NUCLEOTIDE SEQUENCE [LARGE SCALE GENOMIC DNA]</scope>
    <source>
        <strain evidence="2 3">YU 961-1</strain>
    </source>
</reference>
<comment type="caution">
    <text evidence="2">The sequence shown here is derived from an EMBL/GenBank/DDBJ whole genome shotgun (WGS) entry which is preliminary data.</text>
</comment>
<organism evidence="2 3">
    <name type="scientific">Actinokineospora auranticolor</name>
    <dbReference type="NCBI Taxonomy" id="155976"/>
    <lineage>
        <taxon>Bacteria</taxon>
        <taxon>Bacillati</taxon>
        <taxon>Actinomycetota</taxon>
        <taxon>Actinomycetes</taxon>
        <taxon>Pseudonocardiales</taxon>
        <taxon>Pseudonocardiaceae</taxon>
        <taxon>Actinokineospora</taxon>
    </lineage>
</organism>
<gene>
    <name evidence="2" type="ORF">CLV40_105102</name>
</gene>
<proteinExistence type="predicted"/>
<dbReference type="Pfam" id="PF13454">
    <property type="entry name" value="NAD_binding_9"/>
    <property type="match status" value="1"/>
</dbReference>
<dbReference type="RefSeq" id="WP_104478865.1">
    <property type="nucleotide sequence ID" value="NZ_CP154825.1"/>
</dbReference>
<name>A0A2S6GT60_9PSEU</name>
<evidence type="ECO:0000313" key="3">
    <source>
        <dbReference type="Proteomes" id="UP000239203"/>
    </source>
</evidence>
<dbReference type="SUPFAM" id="SSF51905">
    <property type="entry name" value="FAD/NAD(P)-binding domain"/>
    <property type="match status" value="1"/>
</dbReference>
<dbReference type="InterPro" id="IPR038732">
    <property type="entry name" value="HpyO/CreE_NAD-binding"/>
</dbReference>
<keyword evidence="3" id="KW-1185">Reference proteome</keyword>
<dbReference type="PANTHER" id="PTHR40254">
    <property type="entry name" value="BLR0577 PROTEIN"/>
    <property type="match status" value="1"/>
</dbReference>
<dbReference type="OrthoDB" id="3653265at2"/>
<dbReference type="InterPro" id="IPR036188">
    <property type="entry name" value="FAD/NAD-bd_sf"/>
</dbReference>
<accession>A0A2S6GT60</accession>
<sequence length="611" mass="66028">MPVPTPPRRICVVGAGPRGLSVVERLCANAVEPLHVHLVDPHAGSGGRVWSVRQPPSLLMNTVASQVSMFTDPSVDCAGPIVPGPSLYEWAREVTEPAWVVAEARSLTPNTYPTRAFYGHYLDWVLARVCRSAPVFLHRRTAVALDESPDGSQVVTLDDGTVLDGLAAVVLAQGHVEMPVLGDLAEFAEERGLGYWPPANPAEVDLSPIMPGEPIAVRGMGLAFFDHLALLTTDRGGQFKERSDGSLAYVPSGREPLIIAGSRRGVPYHARGENEKGVYGRHEPVFLTPSVIASLRARSGVSFRDDIWPLVAREVELVYYRTLLGERGAEFEARFLAGEPDLPARFGVAPWDWERIAYPHEGRRFASVAEFSSWLLRLLRDDVDAALGGNVSDPVKAALDVLRDLRNEIRLAVDHGGVTGSSYRADLDRWYTPLNAYLSIGPPARRVAELVALIEADVVRVVGPGMRVDRGERGFLVSSPVVAGSGVWVSTLVEARVPEVDIRTTTDPLISYLRDRGECAPYRMPDPSGAVETGGLAVTERPYHLIDAGGNPHRRRFAYGVPTESVHWVTAAGIRPGVNSVILADADAIARAALAVEAVACLPAEAVARPA</sequence>
<dbReference type="EMBL" id="PTIX01000005">
    <property type="protein sequence ID" value="PPK68379.1"/>
    <property type="molecule type" value="Genomic_DNA"/>
</dbReference>
<dbReference type="PANTHER" id="PTHR40254:SF1">
    <property type="entry name" value="BLR0577 PROTEIN"/>
    <property type="match status" value="1"/>
</dbReference>
<dbReference type="InterPro" id="IPR052189">
    <property type="entry name" value="L-asp_N-monooxygenase_NS-form"/>
</dbReference>
<evidence type="ECO:0000259" key="1">
    <source>
        <dbReference type="Pfam" id="PF13454"/>
    </source>
</evidence>
<dbReference type="AlphaFoldDB" id="A0A2S6GT60"/>
<protein>
    <submittedName>
        <fullName evidence="2">FAD-NAD(P)-binding protein</fullName>
    </submittedName>
</protein>
<feature type="domain" description="FAD-dependent urate hydroxylase HpyO/Asp monooxygenase CreE-like FAD/NAD(P)-binding" evidence="1">
    <location>
        <begin position="12"/>
        <end position="175"/>
    </location>
</feature>
<dbReference type="Proteomes" id="UP000239203">
    <property type="component" value="Unassembled WGS sequence"/>
</dbReference>
<evidence type="ECO:0000313" key="2">
    <source>
        <dbReference type="EMBL" id="PPK68379.1"/>
    </source>
</evidence>